<accession>A0A4Q2AK74</accession>
<evidence type="ECO:0000256" key="2">
    <source>
        <dbReference type="ARBA" id="ARBA00022448"/>
    </source>
</evidence>
<dbReference type="GO" id="GO:0016887">
    <property type="term" value="F:ATP hydrolysis activity"/>
    <property type="evidence" value="ECO:0007669"/>
    <property type="project" value="InterPro"/>
</dbReference>
<gene>
    <name evidence="6" type="ORF">D6C19_08275</name>
</gene>
<name>A0A4Q2AK74_9LACO</name>
<keyword evidence="2" id="KW-0813">Transport</keyword>
<dbReference type="PANTHER" id="PTHR42711">
    <property type="entry name" value="ABC TRANSPORTER ATP-BINDING PROTEIN"/>
    <property type="match status" value="1"/>
</dbReference>
<dbReference type="EMBL" id="QZFR01000064">
    <property type="protein sequence ID" value="RXV70576.1"/>
    <property type="molecule type" value="Genomic_DNA"/>
</dbReference>
<evidence type="ECO:0000313" key="7">
    <source>
        <dbReference type="Proteomes" id="UP000289316"/>
    </source>
</evidence>
<dbReference type="GO" id="GO:0005524">
    <property type="term" value="F:ATP binding"/>
    <property type="evidence" value="ECO:0007669"/>
    <property type="project" value="UniProtKB-KW"/>
</dbReference>
<dbReference type="Pfam" id="PF00005">
    <property type="entry name" value="ABC_tran"/>
    <property type="match status" value="1"/>
</dbReference>
<evidence type="ECO:0000259" key="5">
    <source>
        <dbReference type="PROSITE" id="PS50893"/>
    </source>
</evidence>
<feature type="domain" description="ABC transporter" evidence="5">
    <location>
        <begin position="4"/>
        <end position="234"/>
    </location>
</feature>
<dbReference type="InterPro" id="IPR003593">
    <property type="entry name" value="AAA+_ATPase"/>
</dbReference>
<reference evidence="6 7" key="1">
    <citation type="submission" date="2018-09" db="EMBL/GenBank/DDBJ databases">
        <title>Murine metabolic-syndrome-specific gut microbial biobank.</title>
        <authorList>
            <person name="Liu C."/>
        </authorList>
    </citation>
    <scope>NUCLEOTIDE SEQUENCE [LARGE SCALE GENOMIC DNA]</scope>
    <source>
        <strain evidence="6 7">C-30</strain>
    </source>
</reference>
<dbReference type="InterPro" id="IPR050763">
    <property type="entry name" value="ABC_transporter_ATP-binding"/>
</dbReference>
<sequence length="241" mass="26738">METLRVASLSKKYGDYSAVKDISFSVSEGECLGILGVNGAGKTTTLKMIYSANKITSGDVYILGKNISTLADRGKTNLGIVAQEDMLDTTLTVFENLIAHGICYGIKLGELKARTQKLLKFVQLAEYANKMISELSGGIKRRVVLARALLNEPEMIILDEPTVGLDIQSRNIIWNKLKMLKKQGVSIVITSHYMNEIEFLADRLLIIDSGVIKDEGTITGLLDKYQEKDMEELFLRLTNNK</sequence>
<dbReference type="PANTHER" id="PTHR42711:SF5">
    <property type="entry name" value="ABC TRANSPORTER ATP-BINDING PROTEIN NATA"/>
    <property type="match status" value="1"/>
</dbReference>
<keyword evidence="3" id="KW-0547">Nucleotide-binding</keyword>
<dbReference type="InterPro" id="IPR003439">
    <property type="entry name" value="ABC_transporter-like_ATP-bd"/>
</dbReference>
<dbReference type="Proteomes" id="UP000289316">
    <property type="component" value="Unassembled WGS sequence"/>
</dbReference>
<dbReference type="AlphaFoldDB" id="A0A4Q2AK74"/>
<evidence type="ECO:0000313" key="6">
    <source>
        <dbReference type="EMBL" id="RXV70576.1"/>
    </source>
</evidence>
<dbReference type="SUPFAM" id="SSF52540">
    <property type="entry name" value="P-loop containing nucleoside triphosphate hydrolases"/>
    <property type="match status" value="1"/>
</dbReference>
<organism evidence="6 7">
    <name type="scientific">Ligilactobacillus murinus</name>
    <dbReference type="NCBI Taxonomy" id="1622"/>
    <lineage>
        <taxon>Bacteria</taxon>
        <taxon>Bacillati</taxon>
        <taxon>Bacillota</taxon>
        <taxon>Bacilli</taxon>
        <taxon>Lactobacillales</taxon>
        <taxon>Lactobacillaceae</taxon>
        <taxon>Ligilactobacillus</taxon>
    </lineage>
</organism>
<dbReference type="OrthoDB" id="9804819at2"/>
<dbReference type="RefSeq" id="WP_129303313.1">
    <property type="nucleotide sequence ID" value="NZ_QZFR01000064.1"/>
</dbReference>
<proteinExistence type="inferred from homology"/>
<dbReference type="InterPro" id="IPR027417">
    <property type="entry name" value="P-loop_NTPase"/>
</dbReference>
<comment type="caution">
    <text evidence="6">The sequence shown here is derived from an EMBL/GenBank/DDBJ whole genome shotgun (WGS) entry which is preliminary data.</text>
</comment>
<dbReference type="Gene3D" id="3.40.50.300">
    <property type="entry name" value="P-loop containing nucleotide triphosphate hydrolases"/>
    <property type="match status" value="1"/>
</dbReference>
<dbReference type="PROSITE" id="PS50893">
    <property type="entry name" value="ABC_TRANSPORTER_2"/>
    <property type="match status" value="1"/>
</dbReference>
<comment type="similarity">
    <text evidence="1">Belongs to the ABC transporter superfamily.</text>
</comment>
<evidence type="ECO:0000256" key="4">
    <source>
        <dbReference type="ARBA" id="ARBA00022840"/>
    </source>
</evidence>
<evidence type="ECO:0000256" key="1">
    <source>
        <dbReference type="ARBA" id="ARBA00005417"/>
    </source>
</evidence>
<dbReference type="SMART" id="SM00382">
    <property type="entry name" value="AAA"/>
    <property type="match status" value="1"/>
</dbReference>
<keyword evidence="4 6" id="KW-0067">ATP-binding</keyword>
<protein>
    <submittedName>
        <fullName evidence="6">ABC transporter ATP-binding protein</fullName>
    </submittedName>
</protein>
<evidence type="ECO:0000256" key="3">
    <source>
        <dbReference type="ARBA" id="ARBA00022741"/>
    </source>
</evidence>